<dbReference type="EMBL" id="CAJOBQ010001611">
    <property type="protein sequence ID" value="CAF4501633.1"/>
    <property type="molecule type" value="Genomic_DNA"/>
</dbReference>
<dbReference type="InterPro" id="IPR036465">
    <property type="entry name" value="vWFA_dom_sf"/>
</dbReference>
<evidence type="ECO:0000256" key="3">
    <source>
        <dbReference type="SAM" id="SignalP"/>
    </source>
</evidence>
<reference evidence="4" key="1">
    <citation type="submission" date="2021-02" db="EMBL/GenBank/DDBJ databases">
        <authorList>
            <person name="Nowell W R."/>
        </authorList>
    </citation>
    <scope>NUCLEOTIDE SEQUENCE</scope>
</reference>
<evidence type="ECO:0000256" key="1">
    <source>
        <dbReference type="ARBA" id="ARBA00022729"/>
    </source>
</evidence>
<evidence type="ECO:0000313" key="5">
    <source>
        <dbReference type="Proteomes" id="UP000663862"/>
    </source>
</evidence>
<sequence length="257" mass="29024">MWSSTFYFFLSLSIFVDKVQPEVPQLFDYLNGFYLDCYECHSNRPGCGEKLDWILMRWKRCVAPGGSKCVKIIEHSPDGEINYVRGCINQIEAVRPEMPTVRENGCWAASDKYIGLAYRPCIDATTSMTRYIRAALDNMRKIIEDIILSERYSLNVALIVYRNHPPQEHTFAIQLNDFTGGDETAKTNVTSSVPRSGNPSGHDLIECAALLAERSITLYKVGCEPTVKPYRNIFMPLAFKTGGQYIPLNNAGNLSSR</sequence>
<dbReference type="SUPFAM" id="SSF53300">
    <property type="entry name" value="vWA-like"/>
    <property type="match status" value="1"/>
</dbReference>
<feature type="signal peptide" evidence="3">
    <location>
        <begin position="1"/>
        <end position="21"/>
    </location>
</feature>
<evidence type="ECO:0000256" key="2">
    <source>
        <dbReference type="ARBA" id="ARBA00023180"/>
    </source>
</evidence>
<dbReference type="GO" id="GO:0032222">
    <property type="term" value="P:regulation of synaptic transmission, cholinergic"/>
    <property type="evidence" value="ECO:0007669"/>
    <property type="project" value="InterPro"/>
</dbReference>
<name>A0A820VLA3_9BILA</name>
<organism evidence="4 5">
    <name type="scientific">Rotaria socialis</name>
    <dbReference type="NCBI Taxonomy" id="392032"/>
    <lineage>
        <taxon>Eukaryota</taxon>
        <taxon>Metazoa</taxon>
        <taxon>Spiralia</taxon>
        <taxon>Gnathifera</taxon>
        <taxon>Rotifera</taxon>
        <taxon>Eurotatoria</taxon>
        <taxon>Bdelloidea</taxon>
        <taxon>Philodinida</taxon>
        <taxon>Philodinidae</taxon>
        <taxon>Rotaria</taxon>
    </lineage>
</organism>
<dbReference type="InterPro" id="IPR031424">
    <property type="entry name" value="QVR-like"/>
</dbReference>
<comment type="caution">
    <text evidence="4">The sequence shown here is derived from an EMBL/GenBank/DDBJ whole genome shotgun (WGS) entry which is preliminary data.</text>
</comment>
<evidence type="ECO:0000313" key="4">
    <source>
        <dbReference type="EMBL" id="CAF4501633.1"/>
    </source>
</evidence>
<keyword evidence="2" id="KW-0325">Glycoprotein</keyword>
<dbReference type="AlphaFoldDB" id="A0A820VLA3"/>
<protein>
    <submittedName>
        <fullName evidence="4">Uncharacterized protein</fullName>
    </submittedName>
</protein>
<dbReference type="GO" id="GO:0030431">
    <property type="term" value="P:sleep"/>
    <property type="evidence" value="ECO:0007669"/>
    <property type="project" value="InterPro"/>
</dbReference>
<accession>A0A820VLA3</accession>
<proteinExistence type="predicted"/>
<dbReference type="Pfam" id="PF17064">
    <property type="entry name" value="QVR"/>
    <property type="match status" value="1"/>
</dbReference>
<keyword evidence="1 3" id="KW-0732">Signal</keyword>
<feature type="chain" id="PRO_5032593744" evidence="3">
    <location>
        <begin position="22"/>
        <end position="257"/>
    </location>
</feature>
<gene>
    <name evidence="4" type="ORF">TSG867_LOCUS21139</name>
</gene>
<dbReference type="Proteomes" id="UP000663862">
    <property type="component" value="Unassembled WGS sequence"/>
</dbReference>